<dbReference type="GO" id="GO:0005886">
    <property type="term" value="C:plasma membrane"/>
    <property type="evidence" value="ECO:0007669"/>
    <property type="project" value="TreeGrafter"/>
</dbReference>
<dbReference type="OrthoDB" id="10070607at2759"/>
<dbReference type="GO" id="GO:0004930">
    <property type="term" value="F:G protein-coupled receptor activity"/>
    <property type="evidence" value="ECO:0007669"/>
    <property type="project" value="TreeGrafter"/>
</dbReference>
<feature type="transmembrane region" description="Helical" evidence="5">
    <location>
        <begin position="293"/>
        <end position="320"/>
    </location>
</feature>
<dbReference type="PANTHER" id="PTHR23112:SF0">
    <property type="entry name" value="TRANSMEMBRANE PROTEIN 116"/>
    <property type="match status" value="1"/>
</dbReference>
<dbReference type="Gene3D" id="1.20.1070.10">
    <property type="entry name" value="Rhodopsin 7-helix transmembrane proteins"/>
    <property type="match status" value="1"/>
</dbReference>
<feature type="transmembrane region" description="Helical" evidence="5">
    <location>
        <begin position="263"/>
        <end position="287"/>
    </location>
</feature>
<feature type="transmembrane region" description="Helical" evidence="5">
    <location>
        <begin position="102"/>
        <end position="122"/>
    </location>
</feature>
<feature type="transmembrane region" description="Helical" evidence="5">
    <location>
        <begin position="205"/>
        <end position="229"/>
    </location>
</feature>
<dbReference type="PANTHER" id="PTHR23112">
    <property type="entry name" value="G PROTEIN-COUPLED RECEPTOR 157-RELATED"/>
    <property type="match status" value="1"/>
</dbReference>
<dbReference type="EMBL" id="JAFJMO010000011">
    <property type="protein sequence ID" value="KAJ8263492.1"/>
    <property type="molecule type" value="Genomic_DNA"/>
</dbReference>
<dbReference type="SUPFAM" id="SSF81321">
    <property type="entry name" value="Family A G protein-coupled receptor-like"/>
    <property type="match status" value="1"/>
</dbReference>
<organism evidence="7 8">
    <name type="scientific">Conger conger</name>
    <name type="common">Conger eel</name>
    <name type="synonym">Muraena conger</name>
    <dbReference type="NCBI Taxonomy" id="82655"/>
    <lineage>
        <taxon>Eukaryota</taxon>
        <taxon>Metazoa</taxon>
        <taxon>Chordata</taxon>
        <taxon>Craniata</taxon>
        <taxon>Vertebrata</taxon>
        <taxon>Euteleostomi</taxon>
        <taxon>Actinopterygii</taxon>
        <taxon>Neopterygii</taxon>
        <taxon>Teleostei</taxon>
        <taxon>Anguilliformes</taxon>
        <taxon>Congridae</taxon>
        <taxon>Conger</taxon>
    </lineage>
</organism>
<comment type="subcellular location">
    <subcellularLocation>
        <location evidence="1">Membrane</location>
        <topology evidence="1">Multi-pass membrane protein</topology>
    </subcellularLocation>
</comment>
<comment type="caution">
    <text evidence="7">The sequence shown here is derived from an EMBL/GenBank/DDBJ whole genome shotgun (WGS) entry which is preliminary data.</text>
</comment>
<feature type="transmembrane region" description="Helical" evidence="5">
    <location>
        <begin position="62"/>
        <end position="82"/>
    </location>
</feature>
<proteinExistence type="predicted"/>
<dbReference type="Proteomes" id="UP001152803">
    <property type="component" value="Unassembled WGS sequence"/>
</dbReference>
<evidence type="ECO:0000313" key="7">
    <source>
        <dbReference type="EMBL" id="KAJ8263492.1"/>
    </source>
</evidence>
<dbReference type="GO" id="GO:0007189">
    <property type="term" value="P:adenylate cyclase-activating G protein-coupled receptor signaling pathway"/>
    <property type="evidence" value="ECO:0007669"/>
    <property type="project" value="TreeGrafter"/>
</dbReference>
<evidence type="ECO:0000259" key="6">
    <source>
        <dbReference type="PROSITE" id="PS50262"/>
    </source>
</evidence>
<keyword evidence="2 5" id="KW-0812">Transmembrane</keyword>
<evidence type="ECO:0000256" key="3">
    <source>
        <dbReference type="ARBA" id="ARBA00022989"/>
    </source>
</evidence>
<evidence type="ECO:0000256" key="2">
    <source>
        <dbReference type="ARBA" id="ARBA00022692"/>
    </source>
</evidence>
<evidence type="ECO:0000313" key="8">
    <source>
        <dbReference type="Proteomes" id="UP001152803"/>
    </source>
</evidence>
<keyword evidence="4 5" id="KW-0472">Membrane</keyword>
<gene>
    <name evidence="7" type="ORF">COCON_G00159490</name>
</gene>
<dbReference type="PROSITE" id="PS50262">
    <property type="entry name" value="G_PROTEIN_RECEP_F1_2"/>
    <property type="match status" value="1"/>
</dbReference>
<keyword evidence="8" id="KW-1185">Reference proteome</keyword>
<evidence type="ECO:0000256" key="1">
    <source>
        <dbReference type="ARBA" id="ARBA00004141"/>
    </source>
</evidence>
<name>A0A9Q1D9S4_CONCO</name>
<protein>
    <recommendedName>
        <fullName evidence="6">G-protein coupled receptors family 1 profile domain-containing protein</fullName>
    </recommendedName>
</protein>
<feature type="transmembrane region" description="Helical" evidence="5">
    <location>
        <begin position="28"/>
        <end position="50"/>
    </location>
</feature>
<dbReference type="AlphaFoldDB" id="A0A9Q1D9S4"/>
<dbReference type="InterPro" id="IPR017452">
    <property type="entry name" value="GPCR_Rhodpsn_7TM"/>
</dbReference>
<reference evidence="7" key="1">
    <citation type="journal article" date="2023" name="Science">
        <title>Genome structures resolve the early diversification of teleost fishes.</title>
        <authorList>
            <person name="Parey E."/>
            <person name="Louis A."/>
            <person name="Montfort J."/>
            <person name="Bouchez O."/>
            <person name="Roques C."/>
            <person name="Iampietro C."/>
            <person name="Lluch J."/>
            <person name="Castinel A."/>
            <person name="Donnadieu C."/>
            <person name="Desvignes T."/>
            <person name="Floi Bucao C."/>
            <person name="Jouanno E."/>
            <person name="Wen M."/>
            <person name="Mejri S."/>
            <person name="Dirks R."/>
            <person name="Jansen H."/>
            <person name="Henkel C."/>
            <person name="Chen W.J."/>
            <person name="Zahm M."/>
            <person name="Cabau C."/>
            <person name="Klopp C."/>
            <person name="Thompson A.W."/>
            <person name="Robinson-Rechavi M."/>
            <person name="Braasch I."/>
            <person name="Lecointre G."/>
            <person name="Bobe J."/>
            <person name="Postlethwait J.H."/>
            <person name="Berthelot C."/>
            <person name="Roest Crollius H."/>
            <person name="Guiguen Y."/>
        </authorList>
    </citation>
    <scope>NUCLEOTIDE SEQUENCE</scope>
    <source>
        <strain evidence="7">Concon-B</strain>
    </source>
</reference>
<sequence>MLSLFLNNTEENITTAEDWTSVYIDVRWIQLIMAVLSILGSGSIIVYAAFQNLIRTPEVLPLFLLSVMDLLLSLSWLIGAVLFTQVCEKHPTCYNLHTIQQIFYLSSFFYTLNYILVLYRGLKEKYHGSLNGYNTQFSRSASSFGSIFAVLSFLVPVILMVPVFTVGNFEDCYTNFSRPYKCLLMHTGPLYSSPWYRKGSSSACYAVQVYSTAIFLSAFLLTFLGIVVLMGRARGLYKRCATSSGVLGGRQWAVLRVLERRMVLYPSAFFFCWGPAIILATIILFAPNTVQGWVGYILYILQALTSGSQGLLNCLVYGWTQQDFRTLSSKAVRHIDTQTPLLRAQKKGYNTLSSMDLCT</sequence>
<keyword evidence="3 5" id="KW-1133">Transmembrane helix</keyword>
<evidence type="ECO:0000256" key="4">
    <source>
        <dbReference type="ARBA" id="ARBA00023136"/>
    </source>
</evidence>
<evidence type="ECO:0000256" key="5">
    <source>
        <dbReference type="SAM" id="Phobius"/>
    </source>
</evidence>
<accession>A0A9Q1D9S4</accession>
<feature type="transmembrane region" description="Helical" evidence="5">
    <location>
        <begin position="143"/>
        <end position="164"/>
    </location>
</feature>
<feature type="domain" description="G-protein coupled receptors family 1 profile" evidence="6">
    <location>
        <begin position="40"/>
        <end position="317"/>
    </location>
</feature>